<evidence type="ECO:0000259" key="1">
    <source>
        <dbReference type="PROSITE" id="PS50943"/>
    </source>
</evidence>
<reference evidence="2 3" key="1">
    <citation type="journal article" date="2018" name="Vet. Microbiol.">
        <title>Characterisation of Staphylococcus felis isolated from cats using whole genome sequencing.</title>
        <authorList>
            <person name="Worthing K."/>
            <person name="Pang S."/>
            <person name="Trott D.J."/>
            <person name="Abraham S."/>
            <person name="Coombs G.W."/>
            <person name="Jordan D."/>
            <person name="McIntyre L."/>
            <person name="Davies M.R."/>
            <person name="Norris J."/>
        </authorList>
    </citation>
    <scope>NUCLEOTIDE SEQUENCE [LARGE SCALE GENOMIC DNA]</scope>
    <source>
        <strain evidence="2 3">F25</strain>
    </source>
</reference>
<dbReference type="Gene3D" id="1.10.260.40">
    <property type="entry name" value="lambda repressor-like DNA-binding domains"/>
    <property type="match status" value="1"/>
</dbReference>
<dbReference type="EMBL" id="QKYD01000077">
    <property type="protein sequence ID" value="REI22849.1"/>
    <property type="molecule type" value="Genomic_DNA"/>
</dbReference>
<dbReference type="InterPro" id="IPR010982">
    <property type="entry name" value="Lambda_DNA-bd_dom_sf"/>
</dbReference>
<proteinExistence type="predicted"/>
<dbReference type="CDD" id="cd00093">
    <property type="entry name" value="HTH_XRE"/>
    <property type="match status" value="1"/>
</dbReference>
<dbReference type="Proteomes" id="UP000256337">
    <property type="component" value="Unassembled WGS sequence"/>
</dbReference>
<dbReference type="GO" id="GO:0003677">
    <property type="term" value="F:DNA binding"/>
    <property type="evidence" value="ECO:0007669"/>
    <property type="project" value="InterPro"/>
</dbReference>
<evidence type="ECO:0000313" key="3">
    <source>
        <dbReference type="Proteomes" id="UP000256337"/>
    </source>
</evidence>
<dbReference type="SUPFAM" id="SSF47413">
    <property type="entry name" value="lambda repressor-like DNA-binding domains"/>
    <property type="match status" value="1"/>
</dbReference>
<organism evidence="2 3">
    <name type="scientific">Staphylococcus felis</name>
    <dbReference type="NCBI Taxonomy" id="46127"/>
    <lineage>
        <taxon>Bacteria</taxon>
        <taxon>Bacillati</taxon>
        <taxon>Bacillota</taxon>
        <taxon>Bacilli</taxon>
        <taxon>Bacillales</taxon>
        <taxon>Staphylococcaceae</taxon>
        <taxon>Staphylococcus</taxon>
    </lineage>
</organism>
<dbReference type="PROSITE" id="PS50943">
    <property type="entry name" value="HTH_CROC1"/>
    <property type="match status" value="1"/>
</dbReference>
<dbReference type="Pfam" id="PF01381">
    <property type="entry name" value="HTH_3"/>
    <property type="match status" value="1"/>
</dbReference>
<dbReference type="SMART" id="SM00530">
    <property type="entry name" value="HTH_XRE"/>
    <property type="match status" value="1"/>
</dbReference>
<feature type="domain" description="HTH cro/C1-type" evidence="1">
    <location>
        <begin position="12"/>
        <end position="65"/>
    </location>
</feature>
<protein>
    <submittedName>
        <fullName evidence="2">XRE family transcriptional regulator</fullName>
    </submittedName>
</protein>
<evidence type="ECO:0000313" key="2">
    <source>
        <dbReference type="EMBL" id="REI22849.1"/>
    </source>
</evidence>
<dbReference type="RefSeq" id="WP_115856575.1">
    <property type="nucleotide sequence ID" value="NZ_QKXL01000094.1"/>
</dbReference>
<accession>A0AAX1RW07</accession>
<dbReference type="InterPro" id="IPR001387">
    <property type="entry name" value="Cro/C1-type_HTH"/>
</dbReference>
<sequence length="261" mass="30699">MSELPTRYGTIIKTLRKYFNITQSKLSKKTGFSQNTISNHENGKRNIGFNEIETYSKALGVPSYIVHRISDEIKEKGYSPTLNDFSIFDKMYHYVKKAYYNEGDIYFSSIDLYDETIELLELLKEKKIDVNKVSYEYVLDLYKQIVSNDLDVSKTNYETLAKNRKLNDNENNVQLGEIVEFQENYFELMSKNLDTYDDRKKALEEIEGLKEQAIKIGERLRLAPNKQYEAIKGEPMYKLFLYKYPDRLEAQKNNILEKGNN</sequence>
<gene>
    <name evidence="2" type="ORF">DOS76_04770</name>
</gene>
<name>A0AAX1RW07_9STAP</name>
<comment type="caution">
    <text evidence="2">The sequence shown here is derived from an EMBL/GenBank/DDBJ whole genome shotgun (WGS) entry which is preliminary data.</text>
</comment>
<dbReference type="AlphaFoldDB" id="A0AAX1RW07"/>